<evidence type="ECO:0000313" key="1">
    <source>
        <dbReference type="EMBL" id="GBP52760.1"/>
    </source>
</evidence>
<proteinExistence type="predicted"/>
<comment type="caution">
    <text evidence="1">The sequence shown here is derived from an EMBL/GenBank/DDBJ whole genome shotgun (WGS) entry which is preliminary data.</text>
</comment>
<protein>
    <submittedName>
        <fullName evidence="1">Uncharacterized protein</fullName>
    </submittedName>
</protein>
<gene>
    <name evidence="1" type="ORF">EVAR_27703_1</name>
</gene>
<dbReference type="EMBL" id="BGZK01000609">
    <property type="protein sequence ID" value="GBP52760.1"/>
    <property type="molecule type" value="Genomic_DNA"/>
</dbReference>
<name>A0A4C1WPH7_EUMVA</name>
<accession>A0A4C1WPH7</accession>
<reference evidence="1 2" key="1">
    <citation type="journal article" date="2019" name="Commun. Biol.">
        <title>The bagworm genome reveals a unique fibroin gene that provides high tensile strength.</title>
        <authorList>
            <person name="Kono N."/>
            <person name="Nakamura H."/>
            <person name="Ohtoshi R."/>
            <person name="Tomita M."/>
            <person name="Numata K."/>
            <person name="Arakawa K."/>
        </authorList>
    </citation>
    <scope>NUCLEOTIDE SEQUENCE [LARGE SCALE GENOMIC DNA]</scope>
</reference>
<keyword evidence="2" id="KW-1185">Reference proteome</keyword>
<evidence type="ECO:0000313" key="2">
    <source>
        <dbReference type="Proteomes" id="UP000299102"/>
    </source>
</evidence>
<organism evidence="1 2">
    <name type="scientific">Eumeta variegata</name>
    <name type="common">Bagworm moth</name>
    <name type="synonym">Eumeta japonica</name>
    <dbReference type="NCBI Taxonomy" id="151549"/>
    <lineage>
        <taxon>Eukaryota</taxon>
        <taxon>Metazoa</taxon>
        <taxon>Ecdysozoa</taxon>
        <taxon>Arthropoda</taxon>
        <taxon>Hexapoda</taxon>
        <taxon>Insecta</taxon>
        <taxon>Pterygota</taxon>
        <taxon>Neoptera</taxon>
        <taxon>Endopterygota</taxon>
        <taxon>Lepidoptera</taxon>
        <taxon>Glossata</taxon>
        <taxon>Ditrysia</taxon>
        <taxon>Tineoidea</taxon>
        <taxon>Psychidae</taxon>
        <taxon>Oiketicinae</taxon>
        <taxon>Eumeta</taxon>
    </lineage>
</organism>
<dbReference type="Proteomes" id="UP000299102">
    <property type="component" value="Unassembled WGS sequence"/>
</dbReference>
<dbReference type="AlphaFoldDB" id="A0A4C1WPH7"/>
<sequence length="157" mass="17777">MAPGNIAYLATCDGESNIIHVRKKKQKISPARDISTKRGHFSFLKLRGKEFRHSAARRSARGPRPSAVIFITPLVVTPRDRAPPAPPRRRADGPHFAPPRLPDLTFCSVNINNESRQVLIHCFRSVSVTMQQLKPNRCINTGTIHRDILRLYLRPQL</sequence>